<evidence type="ECO:0000313" key="1">
    <source>
        <dbReference type="EMBL" id="KAI8564323.1"/>
    </source>
</evidence>
<sequence>MGERSTKREREEEEERSPTTPATHRQGRPPQLPVLAHHHLRRPPAHPFEKIASPSRNHRRQTHLPPRTVESCLLVGAPTIGRQVLKKLIAKANAKVPFFTFSNLHCTCTCYSLKFLVPAGINRAA</sequence>
<accession>A0ACC0PIG8</accession>
<name>A0ACC0PIG8_RHOML</name>
<dbReference type="Proteomes" id="UP001062846">
    <property type="component" value="Chromosome 3"/>
</dbReference>
<reference evidence="1" key="1">
    <citation type="submission" date="2022-02" db="EMBL/GenBank/DDBJ databases">
        <title>Plant Genome Project.</title>
        <authorList>
            <person name="Zhang R.-G."/>
        </authorList>
    </citation>
    <scope>NUCLEOTIDE SEQUENCE</scope>
    <source>
        <strain evidence="1">AT1</strain>
    </source>
</reference>
<dbReference type="EMBL" id="CM046390">
    <property type="protein sequence ID" value="KAI8564323.1"/>
    <property type="molecule type" value="Genomic_DNA"/>
</dbReference>
<gene>
    <name evidence="1" type="ORF">RHMOL_Rhmol03G0171700</name>
</gene>
<evidence type="ECO:0000313" key="2">
    <source>
        <dbReference type="Proteomes" id="UP001062846"/>
    </source>
</evidence>
<organism evidence="1 2">
    <name type="scientific">Rhododendron molle</name>
    <name type="common">Chinese azalea</name>
    <name type="synonym">Azalea mollis</name>
    <dbReference type="NCBI Taxonomy" id="49168"/>
    <lineage>
        <taxon>Eukaryota</taxon>
        <taxon>Viridiplantae</taxon>
        <taxon>Streptophyta</taxon>
        <taxon>Embryophyta</taxon>
        <taxon>Tracheophyta</taxon>
        <taxon>Spermatophyta</taxon>
        <taxon>Magnoliopsida</taxon>
        <taxon>eudicotyledons</taxon>
        <taxon>Gunneridae</taxon>
        <taxon>Pentapetalae</taxon>
        <taxon>asterids</taxon>
        <taxon>Ericales</taxon>
        <taxon>Ericaceae</taxon>
        <taxon>Ericoideae</taxon>
        <taxon>Rhodoreae</taxon>
        <taxon>Rhododendron</taxon>
    </lineage>
</organism>
<keyword evidence="2" id="KW-1185">Reference proteome</keyword>
<proteinExistence type="predicted"/>
<protein>
    <submittedName>
        <fullName evidence="1">Uncharacterized protein</fullName>
    </submittedName>
</protein>
<comment type="caution">
    <text evidence="1">The sequence shown here is derived from an EMBL/GenBank/DDBJ whole genome shotgun (WGS) entry which is preliminary data.</text>
</comment>